<feature type="domain" description="EGF-like" evidence="2">
    <location>
        <begin position="62"/>
        <end position="100"/>
    </location>
</feature>
<sequence length="110" mass="12205">MRMTEGCIGNFGINNDTEIDIFGLAESTFGANKTTPDCQWQVVPGCFQRPANAPTCGQSSDYANGSQELPYCLNDGICLQVWTSLRCACELTTFTGKRCHLRKCFYYPPD</sequence>
<comment type="caution">
    <text evidence="1">Lacks conserved residue(s) required for the propagation of feature annotation.</text>
</comment>
<dbReference type="PROSITE" id="PS50026">
    <property type="entry name" value="EGF_3"/>
    <property type="match status" value="1"/>
</dbReference>
<evidence type="ECO:0000313" key="3">
    <source>
        <dbReference type="EMBL" id="VDN33440.1"/>
    </source>
</evidence>
<dbReference type="InterPro" id="IPR000742">
    <property type="entry name" value="EGF"/>
</dbReference>
<dbReference type="Gene3D" id="2.10.25.10">
    <property type="entry name" value="Laminin"/>
    <property type="match status" value="1"/>
</dbReference>
<accession>A0A3P7N1U1</accession>
<reference evidence="3 4" key="1">
    <citation type="submission" date="2018-11" db="EMBL/GenBank/DDBJ databases">
        <authorList>
            <consortium name="Pathogen Informatics"/>
        </authorList>
    </citation>
    <scope>NUCLEOTIDE SEQUENCE [LARGE SCALE GENOMIC DNA]</scope>
</reference>
<dbReference type="AlphaFoldDB" id="A0A3P7N1U1"/>
<keyword evidence="1" id="KW-0245">EGF-like domain</keyword>
<dbReference type="Proteomes" id="UP000281553">
    <property type="component" value="Unassembled WGS sequence"/>
</dbReference>
<evidence type="ECO:0000256" key="1">
    <source>
        <dbReference type="PROSITE-ProRule" id="PRU00076"/>
    </source>
</evidence>
<protein>
    <recommendedName>
        <fullName evidence="2">EGF-like domain-containing protein</fullName>
    </recommendedName>
</protein>
<evidence type="ECO:0000313" key="4">
    <source>
        <dbReference type="Proteomes" id="UP000281553"/>
    </source>
</evidence>
<dbReference type="OrthoDB" id="6275838at2759"/>
<proteinExistence type="predicted"/>
<name>A0A3P7N1U1_DIBLA</name>
<dbReference type="SUPFAM" id="SSF57196">
    <property type="entry name" value="EGF/Laminin"/>
    <property type="match status" value="1"/>
</dbReference>
<organism evidence="3 4">
    <name type="scientific">Dibothriocephalus latus</name>
    <name type="common">Fish tapeworm</name>
    <name type="synonym">Diphyllobothrium latum</name>
    <dbReference type="NCBI Taxonomy" id="60516"/>
    <lineage>
        <taxon>Eukaryota</taxon>
        <taxon>Metazoa</taxon>
        <taxon>Spiralia</taxon>
        <taxon>Lophotrochozoa</taxon>
        <taxon>Platyhelminthes</taxon>
        <taxon>Cestoda</taxon>
        <taxon>Eucestoda</taxon>
        <taxon>Diphyllobothriidea</taxon>
        <taxon>Diphyllobothriidae</taxon>
        <taxon>Dibothriocephalus</taxon>
    </lineage>
</organism>
<evidence type="ECO:0000259" key="2">
    <source>
        <dbReference type="PROSITE" id="PS50026"/>
    </source>
</evidence>
<gene>
    <name evidence="3" type="ORF">DILT_LOCUS16237</name>
</gene>
<dbReference type="EMBL" id="UYRU01083753">
    <property type="protein sequence ID" value="VDN33440.1"/>
    <property type="molecule type" value="Genomic_DNA"/>
</dbReference>
<keyword evidence="4" id="KW-1185">Reference proteome</keyword>